<evidence type="ECO:0000313" key="1">
    <source>
        <dbReference type="EMBL" id="WAR16303.1"/>
    </source>
</evidence>
<sequence length="608" mass="67323">MLNLHKLQVIFSTQTRAPQLMAALLAQSDDSLSPNLDGPLSTLTDVVLVNMIISAGAFRRLVRFVIQSGHSVNCKLLNCTIEPEEDVRQLQVGMENQSALQLVAQQPVSSDYTTHITLEDTTIAAGVFRRLVSIVIQSGHSVNCKLSLCIIKPEEDVRQLQVVMENQSALQLVNLQPVSSDYKTNITLYNTTIAAGVFRRLVSIVIQSGRSVNCELSCCTIEPEEDVRQLQVGMENQSALQLVAQQPVSSDYTTHITLRNTTIAAGVFRRLVSIEIQSGHSVNCKLSRCIIKPEEDVRQLQVGMENQSALQLVALQPVSSDYTTSITLRKTTIAAGAFRRLVSIVMQSGRSVNCELSCCTIEPEEDVRQLQVGMENQSALQLVALQPVSSEYKTNITLYHTTIAAGVFRRLVSIVIQSGHSVDCELSECTIKPEEDERQLQVGMENQSALQLVAQQPVSSDYTTHITLPGAFRRLVSIVMQSGRSVNCELSCCTIEPEEDDVRQLQVGMENQSALQLVALQPVSSEYKTNITLYHTTIAAGVFRRLVSIVIQSGHSVDCELSECTIKPEEDERQLQVEIENHSAVKLVTPFQFNFCDRWSVEFNVNVK</sequence>
<evidence type="ECO:0000313" key="2">
    <source>
        <dbReference type="Proteomes" id="UP001164746"/>
    </source>
</evidence>
<feature type="non-terminal residue" evidence="1">
    <location>
        <position position="608"/>
    </location>
</feature>
<protein>
    <submittedName>
        <fullName evidence="1">Uncharacterized protein</fullName>
    </submittedName>
</protein>
<reference evidence="1" key="1">
    <citation type="submission" date="2022-11" db="EMBL/GenBank/DDBJ databases">
        <title>Centuries of genome instability and evolution in soft-shell clam transmissible cancer (bioRxiv).</title>
        <authorList>
            <person name="Hart S.F.M."/>
            <person name="Yonemitsu M.A."/>
            <person name="Giersch R.M."/>
            <person name="Beal B.F."/>
            <person name="Arriagada G."/>
            <person name="Davis B.W."/>
            <person name="Ostrander E.A."/>
            <person name="Goff S.P."/>
            <person name="Metzger M.J."/>
        </authorList>
    </citation>
    <scope>NUCLEOTIDE SEQUENCE</scope>
    <source>
        <strain evidence="1">MELC-2E11</strain>
        <tissue evidence="1">Siphon/mantle</tissue>
    </source>
</reference>
<dbReference type="EMBL" id="CP111021">
    <property type="protein sequence ID" value="WAR16303.1"/>
    <property type="molecule type" value="Genomic_DNA"/>
</dbReference>
<proteinExistence type="predicted"/>
<accession>A0ABY7F286</accession>
<keyword evidence="2" id="KW-1185">Reference proteome</keyword>
<gene>
    <name evidence="1" type="ORF">MAR_030897</name>
</gene>
<dbReference type="Proteomes" id="UP001164746">
    <property type="component" value="Chromosome 10"/>
</dbReference>
<name>A0ABY7F286_MYAAR</name>
<organism evidence="1 2">
    <name type="scientific">Mya arenaria</name>
    <name type="common">Soft-shell clam</name>
    <dbReference type="NCBI Taxonomy" id="6604"/>
    <lineage>
        <taxon>Eukaryota</taxon>
        <taxon>Metazoa</taxon>
        <taxon>Spiralia</taxon>
        <taxon>Lophotrochozoa</taxon>
        <taxon>Mollusca</taxon>
        <taxon>Bivalvia</taxon>
        <taxon>Autobranchia</taxon>
        <taxon>Heteroconchia</taxon>
        <taxon>Euheterodonta</taxon>
        <taxon>Imparidentia</taxon>
        <taxon>Neoheterodontei</taxon>
        <taxon>Myida</taxon>
        <taxon>Myoidea</taxon>
        <taxon>Myidae</taxon>
        <taxon>Mya</taxon>
    </lineage>
</organism>